<dbReference type="EMBL" id="BAAASZ010000010">
    <property type="protein sequence ID" value="GAA2431487.1"/>
    <property type="molecule type" value="Genomic_DNA"/>
</dbReference>
<sequence length="128" mass="14628">MTGNAEQRKDDAEMAEIPEQELTTLWEEFHSVVNMTSRELNEWLMTRSAGQDTEELPDQAGTANGRRVLEILGKRRVDLTDDDVRVMRKVVDTVTSERGVDMEPTAGQPNWRHRLMTLGHDPLKPVRS</sequence>
<evidence type="ECO:0000313" key="2">
    <source>
        <dbReference type="Proteomes" id="UP001501638"/>
    </source>
</evidence>
<evidence type="ECO:0000313" key="1">
    <source>
        <dbReference type="EMBL" id="GAA2431487.1"/>
    </source>
</evidence>
<dbReference type="PANTHER" id="PTHR40630:SF1">
    <property type="entry name" value="DNA-BINDING PROTEIN"/>
    <property type="match status" value="1"/>
</dbReference>
<dbReference type="PANTHER" id="PTHR40630">
    <property type="entry name" value="POSSIBLE DNA-BINDING PROTEIN"/>
    <property type="match status" value="1"/>
</dbReference>
<proteinExistence type="predicted"/>
<organism evidence="1 2">
    <name type="scientific">Streptomyces macrosporus</name>
    <dbReference type="NCBI Taxonomy" id="44032"/>
    <lineage>
        <taxon>Bacteria</taxon>
        <taxon>Bacillati</taxon>
        <taxon>Actinomycetota</taxon>
        <taxon>Actinomycetes</taxon>
        <taxon>Kitasatosporales</taxon>
        <taxon>Streptomycetaceae</taxon>
        <taxon>Streptomyces</taxon>
    </lineage>
</organism>
<protein>
    <submittedName>
        <fullName evidence="1">DUF3140 domain-containing protein</fullName>
    </submittedName>
</protein>
<name>A0ABN3JIL5_9ACTN</name>
<dbReference type="Pfam" id="PF11338">
    <property type="entry name" value="DUF3140"/>
    <property type="match status" value="1"/>
</dbReference>
<reference evidence="1 2" key="1">
    <citation type="journal article" date="2019" name="Int. J. Syst. Evol. Microbiol.">
        <title>The Global Catalogue of Microorganisms (GCM) 10K type strain sequencing project: providing services to taxonomists for standard genome sequencing and annotation.</title>
        <authorList>
            <consortium name="The Broad Institute Genomics Platform"/>
            <consortium name="The Broad Institute Genome Sequencing Center for Infectious Disease"/>
            <person name="Wu L."/>
            <person name="Ma J."/>
        </authorList>
    </citation>
    <scope>NUCLEOTIDE SEQUENCE [LARGE SCALE GENOMIC DNA]</scope>
    <source>
        <strain evidence="1 2">JCM 6305</strain>
    </source>
</reference>
<dbReference type="InterPro" id="IPR021487">
    <property type="entry name" value="DUF3140"/>
</dbReference>
<accession>A0ABN3JIL5</accession>
<gene>
    <name evidence="1" type="ORF">GCM10010405_12990</name>
</gene>
<comment type="caution">
    <text evidence="1">The sequence shown here is derived from an EMBL/GenBank/DDBJ whole genome shotgun (WGS) entry which is preliminary data.</text>
</comment>
<keyword evidence="2" id="KW-1185">Reference proteome</keyword>
<dbReference type="Proteomes" id="UP001501638">
    <property type="component" value="Unassembled WGS sequence"/>
</dbReference>